<feature type="region of interest" description="Disordered" evidence="9">
    <location>
        <begin position="205"/>
        <end position="264"/>
    </location>
</feature>
<feature type="compositionally biased region" description="Polar residues" evidence="9">
    <location>
        <begin position="254"/>
        <end position="264"/>
    </location>
</feature>
<dbReference type="Proteomes" id="UP000467840">
    <property type="component" value="Chromosome 14"/>
</dbReference>
<keyword evidence="3" id="KW-0808">Transferase</keyword>
<organism evidence="10 11">
    <name type="scientific">Hevea brasiliensis</name>
    <name type="common">Para rubber tree</name>
    <name type="synonym">Siphonia brasiliensis</name>
    <dbReference type="NCBI Taxonomy" id="3981"/>
    <lineage>
        <taxon>Eukaryota</taxon>
        <taxon>Viridiplantae</taxon>
        <taxon>Streptophyta</taxon>
        <taxon>Embryophyta</taxon>
        <taxon>Tracheophyta</taxon>
        <taxon>Spermatophyta</taxon>
        <taxon>Magnoliopsida</taxon>
        <taxon>eudicotyledons</taxon>
        <taxon>Gunneridae</taxon>
        <taxon>Pentapetalae</taxon>
        <taxon>rosids</taxon>
        <taxon>fabids</taxon>
        <taxon>Malpighiales</taxon>
        <taxon>Euphorbiaceae</taxon>
        <taxon>Crotonoideae</taxon>
        <taxon>Micrandreae</taxon>
        <taxon>Hevea</taxon>
    </lineage>
</organism>
<proteinExistence type="predicted"/>
<feature type="compositionally biased region" description="Polar residues" evidence="9">
    <location>
        <begin position="208"/>
        <end position="217"/>
    </location>
</feature>
<evidence type="ECO:0000256" key="8">
    <source>
        <dbReference type="ARBA" id="ARBA00048017"/>
    </source>
</evidence>
<dbReference type="PANTHER" id="PTHR13808:SF1">
    <property type="entry name" value="HISTONE ACETYLTRANSFERASE"/>
    <property type="match status" value="1"/>
</dbReference>
<reference evidence="10 11" key="1">
    <citation type="journal article" date="2020" name="Mol. Plant">
        <title>The Chromosome-Based Rubber Tree Genome Provides New Insights into Spurge Genome Evolution and Rubber Biosynthesis.</title>
        <authorList>
            <person name="Liu J."/>
            <person name="Shi C."/>
            <person name="Shi C.C."/>
            <person name="Li W."/>
            <person name="Zhang Q.J."/>
            <person name="Zhang Y."/>
            <person name="Li K."/>
            <person name="Lu H.F."/>
            <person name="Shi C."/>
            <person name="Zhu S.T."/>
            <person name="Xiao Z.Y."/>
            <person name="Nan H."/>
            <person name="Yue Y."/>
            <person name="Zhu X.G."/>
            <person name="Wu Y."/>
            <person name="Hong X.N."/>
            <person name="Fan G.Y."/>
            <person name="Tong Y."/>
            <person name="Zhang D."/>
            <person name="Mao C.L."/>
            <person name="Liu Y.L."/>
            <person name="Hao S.J."/>
            <person name="Liu W.Q."/>
            <person name="Lv M.Q."/>
            <person name="Zhang H.B."/>
            <person name="Liu Y."/>
            <person name="Hu-Tang G.R."/>
            <person name="Wang J.P."/>
            <person name="Wang J.H."/>
            <person name="Sun Y.H."/>
            <person name="Ni S.B."/>
            <person name="Chen W.B."/>
            <person name="Zhang X.C."/>
            <person name="Jiao Y.N."/>
            <person name="Eichler E.E."/>
            <person name="Li G.H."/>
            <person name="Liu X."/>
            <person name="Gao L.Z."/>
        </authorList>
    </citation>
    <scope>NUCLEOTIDE SEQUENCE [LARGE SCALE GENOMIC DNA]</scope>
    <source>
        <strain evidence="11">cv. GT1</strain>
        <tissue evidence="10">Leaf</tissue>
    </source>
</reference>
<dbReference type="InterPro" id="IPR013178">
    <property type="entry name" value="Histone_AcTrfase_Rtt109/CBP"/>
</dbReference>
<evidence type="ECO:0000256" key="2">
    <source>
        <dbReference type="ARBA" id="ARBA00013184"/>
    </source>
</evidence>
<sequence length="344" mass="36706">MNVQAHISGQISGQVPNQLPQQNGNPLPAAQLQNLAAASGGVVTSPNMFTMDPELHRARIVIREKIFAIILQRQPQPVGEPQKQKYKDIAKRLEECLFKAAQSKEDYMNLNTLESRLSCLIKRAPVNNQNQRHVQLVNPSSSIGTMIPTPGMSHSGNSNLMVSSVDTMMIASSGCESVSVTTVNTGSLLPTSGLHGGSFSRSDGALSNGYQQTPANFSISSGGNMSSMGVQRMPSQMIPTPGFNSNNNNNSNNQSYVNMESSSNVGGYSTVESAMASQPQQQKQYAGGQNSRILQNLGSQMGSNIRSGLQQKSYGFSNGALNGGMGMIGNNIQLVTELVPLRAI</sequence>
<dbReference type="EMBL" id="JAAGAX010000006">
    <property type="protein sequence ID" value="KAF2309187.1"/>
    <property type="molecule type" value="Genomic_DNA"/>
</dbReference>
<comment type="caution">
    <text evidence="10">The sequence shown here is derived from an EMBL/GenBank/DDBJ whole genome shotgun (WGS) entry which is preliminary data.</text>
</comment>
<dbReference type="GO" id="GO:0000123">
    <property type="term" value="C:histone acetyltransferase complex"/>
    <property type="evidence" value="ECO:0007669"/>
    <property type="project" value="TreeGrafter"/>
</dbReference>
<keyword evidence="7" id="KW-0539">Nucleus</keyword>
<name>A0A6A6M8M1_HEVBR</name>
<dbReference type="Gene3D" id="1.10.246.20">
    <property type="entry name" value="Coactivator CBP, KIX domain"/>
    <property type="match status" value="1"/>
</dbReference>
<dbReference type="AlphaFoldDB" id="A0A6A6M8M1"/>
<evidence type="ECO:0000256" key="7">
    <source>
        <dbReference type="ARBA" id="ARBA00023242"/>
    </source>
</evidence>
<feature type="region of interest" description="Disordered" evidence="9">
    <location>
        <begin position="1"/>
        <end position="27"/>
    </location>
</feature>
<dbReference type="GO" id="GO:0045944">
    <property type="term" value="P:positive regulation of transcription by RNA polymerase II"/>
    <property type="evidence" value="ECO:0007669"/>
    <property type="project" value="TreeGrafter"/>
</dbReference>
<comment type="catalytic activity">
    <reaction evidence="8">
        <text>L-lysyl-[protein] + acetyl-CoA = N(6)-acetyl-L-lysyl-[protein] + CoA + H(+)</text>
        <dbReference type="Rhea" id="RHEA:45948"/>
        <dbReference type="Rhea" id="RHEA-COMP:9752"/>
        <dbReference type="Rhea" id="RHEA-COMP:10731"/>
        <dbReference type="ChEBI" id="CHEBI:15378"/>
        <dbReference type="ChEBI" id="CHEBI:29969"/>
        <dbReference type="ChEBI" id="CHEBI:57287"/>
        <dbReference type="ChEBI" id="CHEBI:57288"/>
        <dbReference type="ChEBI" id="CHEBI:61930"/>
        <dbReference type="EC" id="2.3.1.48"/>
    </reaction>
</comment>
<dbReference type="GO" id="GO:0005667">
    <property type="term" value="C:transcription regulator complex"/>
    <property type="evidence" value="ECO:0007669"/>
    <property type="project" value="TreeGrafter"/>
</dbReference>
<dbReference type="InterPro" id="IPR036529">
    <property type="entry name" value="KIX_dom_sf"/>
</dbReference>
<feature type="compositionally biased region" description="Low complexity" evidence="9">
    <location>
        <begin position="244"/>
        <end position="253"/>
    </location>
</feature>
<gene>
    <name evidence="10" type="ORF">GH714_001119</name>
</gene>
<comment type="subcellular location">
    <subcellularLocation>
        <location evidence="1">Nucleus</location>
    </subcellularLocation>
</comment>
<evidence type="ECO:0000256" key="9">
    <source>
        <dbReference type="SAM" id="MobiDB-lite"/>
    </source>
</evidence>
<evidence type="ECO:0000256" key="3">
    <source>
        <dbReference type="ARBA" id="ARBA00022679"/>
    </source>
</evidence>
<dbReference type="GO" id="GO:0003713">
    <property type="term" value="F:transcription coactivator activity"/>
    <property type="evidence" value="ECO:0007669"/>
    <property type="project" value="TreeGrafter"/>
</dbReference>
<dbReference type="GO" id="GO:0005634">
    <property type="term" value="C:nucleus"/>
    <property type="evidence" value="ECO:0007669"/>
    <property type="project" value="UniProtKB-SubCell"/>
</dbReference>
<evidence type="ECO:0000313" key="11">
    <source>
        <dbReference type="Proteomes" id="UP000467840"/>
    </source>
</evidence>
<keyword evidence="6" id="KW-0804">Transcription</keyword>
<keyword evidence="5" id="KW-0805">Transcription regulation</keyword>
<dbReference type="GO" id="GO:0004402">
    <property type="term" value="F:histone acetyltransferase activity"/>
    <property type="evidence" value="ECO:0007669"/>
    <property type="project" value="InterPro"/>
</dbReference>
<keyword evidence="4" id="KW-0156">Chromatin regulator</keyword>
<accession>A0A6A6M8M1</accession>
<dbReference type="GO" id="GO:0031490">
    <property type="term" value="F:chromatin DNA binding"/>
    <property type="evidence" value="ECO:0007669"/>
    <property type="project" value="TreeGrafter"/>
</dbReference>
<evidence type="ECO:0000256" key="6">
    <source>
        <dbReference type="ARBA" id="ARBA00023163"/>
    </source>
</evidence>
<keyword evidence="11" id="KW-1185">Reference proteome</keyword>
<evidence type="ECO:0000313" key="10">
    <source>
        <dbReference type="EMBL" id="KAF2309187.1"/>
    </source>
</evidence>
<evidence type="ECO:0000256" key="5">
    <source>
        <dbReference type="ARBA" id="ARBA00023015"/>
    </source>
</evidence>
<feature type="compositionally biased region" description="Polar residues" evidence="9">
    <location>
        <begin position="1"/>
        <end position="24"/>
    </location>
</feature>
<evidence type="ECO:0000256" key="1">
    <source>
        <dbReference type="ARBA" id="ARBA00004123"/>
    </source>
</evidence>
<evidence type="ECO:0000256" key="4">
    <source>
        <dbReference type="ARBA" id="ARBA00022853"/>
    </source>
</evidence>
<dbReference type="PANTHER" id="PTHR13808">
    <property type="entry name" value="CBP/P300-RELATED"/>
    <property type="match status" value="1"/>
</dbReference>
<feature type="compositionally biased region" description="Low complexity" evidence="9">
    <location>
        <begin position="218"/>
        <end position="229"/>
    </location>
</feature>
<protein>
    <recommendedName>
        <fullName evidence="2">histone acetyltransferase</fullName>
        <ecNumber evidence="2">2.3.1.48</ecNumber>
    </recommendedName>
</protein>
<dbReference type="EC" id="2.3.1.48" evidence="2"/>